<dbReference type="InterPro" id="IPR014847">
    <property type="entry name" value="FA"/>
</dbReference>
<keyword evidence="4" id="KW-1185">Reference proteome</keyword>
<feature type="compositionally biased region" description="Polar residues" evidence="1">
    <location>
        <begin position="659"/>
        <end position="674"/>
    </location>
</feature>
<dbReference type="Proteomes" id="UP001445076">
    <property type="component" value="Unassembled WGS sequence"/>
</dbReference>
<feature type="compositionally biased region" description="Low complexity" evidence="1">
    <location>
        <begin position="553"/>
        <end position="571"/>
    </location>
</feature>
<dbReference type="AlphaFoldDB" id="A0AAW0XB06"/>
<organism evidence="3 4">
    <name type="scientific">Cherax quadricarinatus</name>
    <name type="common">Australian red claw crayfish</name>
    <dbReference type="NCBI Taxonomy" id="27406"/>
    <lineage>
        <taxon>Eukaryota</taxon>
        <taxon>Metazoa</taxon>
        <taxon>Ecdysozoa</taxon>
        <taxon>Arthropoda</taxon>
        <taxon>Crustacea</taxon>
        <taxon>Multicrustacea</taxon>
        <taxon>Malacostraca</taxon>
        <taxon>Eumalacostraca</taxon>
        <taxon>Eucarida</taxon>
        <taxon>Decapoda</taxon>
        <taxon>Pleocyemata</taxon>
        <taxon>Astacidea</taxon>
        <taxon>Parastacoidea</taxon>
        <taxon>Parastacidae</taxon>
        <taxon>Cherax</taxon>
    </lineage>
</organism>
<dbReference type="Gene3D" id="2.30.29.30">
    <property type="entry name" value="Pleckstrin-homology domain (PH domain)/Phosphotyrosine-binding domain (PTB)"/>
    <property type="match status" value="1"/>
</dbReference>
<protein>
    <recommendedName>
        <fullName evidence="2">FERM adjacent domain-containing protein</fullName>
    </recommendedName>
</protein>
<feature type="region of interest" description="Disordered" evidence="1">
    <location>
        <begin position="472"/>
        <end position="497"/>
    </location>
</feature>
<comment type="caution">
    <text evidence="3">The sequence shown here is derived from an EMBL/GenBank/DDBJ whole genome shotgun (WGS) entry which is preliminary data.</text>
</comment>
<evidence type="ECO:0000313" key="4">
    <source>
        <dbReference type="Proteomes" id="UP001445076"/>
    </source>
</evidence>
<sequence>RLHNEKACKHLWKCAVEHHSFFRLKAPSKGPSGRQNFFRMGSRFRYSGRTEFQTTLQQRTRRTVQFERRPSQRFARRQSHVVREKQRKSVIEKKAENGKVVGINETTTAANIIATTVSTSDMPAISAATTTTSSASSTSSVTKPTFSASSTSTIPSCTTTPPPSPLDVPSSPMPSSGMSLTCPSTSSVVSQSSSTTSTTCAVGAAIVGASGTSNEETEDATYAAEDRLDTLIKSLAKDTSVPSYLDSTVNELARAKPCQKEVGADALPQPTGAIEAEIMVNKMKNLDCCNSSSITGAKITSLTTKVKDINVVVIPNNQATLTKNTARPIPPDQFKSNILKAKAEEELKKGPVSADIDKVSCGKLKVANGEVADSSACSEEPEGAIDGGSLPRMKKTGNTDICGNNEGATFVSVGGDKLTLSLGAVGVGESGSCINPPQHLLEAWEGREQPGEDSTPPLLSLDPPITVTHFTVPSQSAPLDRLTLPSQDSTDTSSTTTNISLSATNSFNSNPFNPFASSIFSMSNPFSSASNITNNPFSVSTTTAAVISNPFVKSSPSSLSSTTSTLTGSKPASSSGAEEVVGNGEISPSPPYSPSDTPVDGVPSPPHSPRSFTSSTSSQASSPSSFSPDQLPAQDADKETFSGTQPVTRSVSSTSSRSYTVNKGSTNSGLSQMSPWLVADPPAPLSSNKLEIPKMRTVITTEL</sequence>
<name>A0AAW0XB06_CHEQU</name>
<feature type="compositionally biased region" description="Low complexity" evidence="1">
    <location>
        <begin position="167"/>
        <end position="184"/>
    </location>
</feature>
<feature type="non-terminal residue" evidence="3">
    <location>
        <position position="1"/>
    </location>
</feature>
<feature type="region of interest" description="Disordered" evidence="1">
    <location>
        <begin position="551"/>
        <end position="675"/>
    </location>
</feature>
<accession>A0AAW0XB06</accession>
<feature type="compositionally biased region" description="Low complexity" evidence="1">
    <location>
        <begin position="130"/>
        <end position="159"/>
    </location>
</feature>
<evidence type="ECO:0000313" key="3">
    <source>
        <dbReference type="EMBL" id="KAK8741527.1"/>
    </source>
</evidence>
<evidence type="ECO:0000259" key="2">
    <source>
        <dbReference type="SMART" id="SM01195"/>
    </source>
</evidence>
<feature type="compositionally biased region" description="Low complexity" evidence="1">
    <location>
        <begin position="647"/>
        <end position="658"/>
    </location>
</feature>
<dbReference type="GO" id="GO:0005856">
    <property type="term" value="C:cytoskeleton"/>
    <property type="evidence" value="ECO:0007669"/>
    <property type="project" value="TreeGrafter"/>
</dbReference>
<dbReference type="PANTHER" id="PTHR23280">
    <property type="entry name" value="4.1 G PROTEIN"/>
    <property type="match status" value="1"/>
</dbReference>
<proteinExistence type="predicted"/>
<dbReference type="Pfam" id="PF09380">
    <property type="entry name" value="FERM_C"/>
    <property type="match status" value="1"/>
</dbReference>
<reference evidence="3 4" key="1">
    <citation type="journal article" date="2024" name="BMC Genomics">
        <title>Genome assembly of redclaw crayfish (Cherax quadricarinatus) provides insights into its immune adaptation and hypoxia tolerance.</title>
        <authorList>
            <person name="Liu Z."/>
            <person name="Zheng J."/>
            <person name="Li H."/>
            <person name="Fang K."/>
            <person name="Wang S."/>
            <person name="He J."/>
            <person name="Zhou D."/>
            <person name="Weng S."/>
            <person name="Chi M."/>
            <person name="Gu Z."/>
            <person name="He J."/>
            <person name="Li F."/>
            <person name="Wang M."/>
        </authorList>
    </citation>
    <scope>NUCLEOTIDE SEQUENCE [LARGE SCALE GENOMIC DNA]</scope>
    <source>
        <strain evidence="3">ZL_2023a</strain>
    </source>
</reference>
<dbReference type="InterPro" id="IPR018980">
    <property type="entry name" value="FERM_PH-like_C"/>
</dbReference>
<evidence type="ECO:0000256" key="1">
    <source>
        <dbReference type="SAM" id="MobiDB-lite"/>
    </source>
</evidence>
<dbReference type="EMBL" id="JARKIK010000030">
    <property type="protein sequence ID" value="KAK8741527.1"/>
    <property type="molecule type" value="Genomic_DNA"/>
</dbReference>
<dbReference type="SUPFAM" id="SSF50729">
    <property type="entry name" value="PH domain-like"/>
    <property type="match status" value="1"/>
</dbReference>
<dbReference type="PANTHER" id="PTHR23280:SF25">
    <property type="entry name" value="MOESIN_EZRIN_RADIXIN HOMOLOG 1"/>
    <property type="match status" value="1"/>
</dbReference>
<gene>
    <name evidence="3" type="ORF">OTU49_002258</name>
</gene>
<dbReference type="Pfam" id="PF08736">
    <property type="entry name" value="FA"/>
    <property type="match status" value="1"/>
</dbReference>
<feature type="compositionally biased region" description="Low complexity" evidence="1">
    <location>
        <begin position="609"/>
        <end position="628"/>
    </location>
</feature>
<feature type="domain" description="FERM adjacent" evidence="2">
    <location>
        <begin position="35"/>
        <end position="79"/>
    </location>
</feature>
<dbReference type="GO" id="GO:0031032">
    <property type="term" value="P:actomyosin structure organization"/>
    <property type="evidence" value="ECO:0007669"/>
    <property type="project" value="TreeGrafter"/>
</dbReference>
<dbReference type="InterPro" id="IPR011993">
    <property type="entry name" value="PH-like_dom_sf"/>
</dbReference>
<dbReference type="SMART" id="SM01195">
    <property type="entry name" value="FA"/>
    <property type="match status" value="1"/>
</dbReference>
<feature type="region of interest" description="Disordered" evidence="1">
    <location>
        <begin position="130"/>
        <end position="184"/>
    </location>
</feature>
<feature type="compositionally biased region" description="Low complexity" evidence="1">
    <location>
        <begin position="483"/>
        <end position="497"/>
    </location>
</feature>